<dbReference type="Gene3D" id="2.60.40.420">
    <property type="entry name" value="Cupredoxins - blue copper proteins"/>
    <property type="match status" value="1"/>
</dbReference>
<name>A0A5A7PPK1_STRAF</name>
<protein>
    <submittedName>
        <fullName evidence="1">SKU5-like protein</fullName>
    </submittedName>
</protein>
<dbReference type="InterPro" id="IPR008972">
    <property type="entry name" value="Cupredoxin"/>
</dbReference>
<proteinExistence type="predicted"/>
<dbReference type="Proteomes" id="UP000325081">
    <property type="component" value="Unassembled WGS sequence"/>
</dbReference>
<reference evidence="2" key="1">
    <citation type="journal article" date="2019" name="Curr. Biol.">
        <title>Genome Sequence of Striga asiatica Provides Insight into the Evolution of Plant Parasitism.</title>
        <authorList>
            <person name="Yoshida S."/>
            <person name="Kim S."/>
            <person name="Wafula E.K."/>
            <person name="Tanskanen J."/>
            <person name="Kim Y.M."/>
            <person name="Honaas L."/>
            <person name="Yang Z."/>
            <person name="Spallek T."/>
            <person name="Conn C.E."/>
            <person name="Ichihashi Y."/>
            <person name="Cheong K."/>
            <person name="Cui S."/>
            <person name="Der J.P."/>
            <person name="Gundlach H."/>
            <person name="Jiao Y."/>
            <person name="Hori C."/>
            <person name="Ishida J.K."/>
            <person name="Kasahara H."/>
            <person name="Kiba T."/>
            <person name="Kim M.S."/>
            <person name="Koo N."/>
            <person name="Laohavisit A."/>
            <person name="Lee Y.H."/>
            <person name="Lumba S."/>
            <person name="McCourt P."/>
            <person name="Mortimer J.C."/>
            <person name="Mutuku J.M."/>
            <person name="Nomura T."/>
            <person name="Sasaki-Sekimoto Y."/>
            <person name="Seto Y."/>
            <person name="Wang Y."/>
            <person name="Wakatake T."/>
            <person name="Sakakibara H."/>
            <person name="Demura T."/>
            <person name="Yamaguchi S."/>
            <person name="Yoneyama K."/>
            <person name="Manabe R.I."/>
            <person name="Nelson D.C."/>
            <person name="Schulman A.H."/>
            <person name="Timko M.P."/>
            <person name="dePamphilis C.W."/>
            <person name="Choi D."/>
            <person name="Shirasu K."/>
        </authorList>
    </citation>
    <scope>NUCLEOTIDE SEQUENCE [LARGE SCALE GENOMIC DNA]</scope>
    <source>
        <strain evidence="2">cv. UVA1</strain>
    </source>
</reference>
<sequence>MDQARFYRWNLTSNAARPNPQGSFHYEMRMRTRILVLANSASIINGKQRYAVNEISYINPNTTFKLADYYNIPGVFTVNSIQRAPPGSGPSLGTSVLGASLHDFIEIVFQNNQDTIQSFRKGQWTQASWQTYNFDDALTRHITQVIATIHGNSGWTSEIDQAREHVLRVVLASNVISQIVDCHISVFRQPGHVECEVGNGDWGRQYLGQQLYLRVYNPTQPLQTSTTYQTMHCFAVEQSGRKYN</sequence>
<dbReference type="EMBL" id="BKCP01004949">
    <property type="protein sequence ID" value="GER34730.1"/>
    <property type="molecule type" value="Genomic_DNA"/>
</dbReference>
<evidence type="ECO:0000313" key="1">
    <source>
        <dbReference type="EMBL" id="GER34730.1"/>
    </source>
</evidence>
<keyword evidence="2" id="KW-1185">Reference proteome</keyword>
<dbReference type="OrthoDB" id="2121828at2759"/>
<dbReference type="AlphaFoldDB" id="A0A5A7PPK1"/>
<accession>A0A5A7PPK1</accession>
<comment type="caution">
    <text evidence="1">The sequence shown here is derived from an EMBL/GenBank/DDBJ whole genome shotgun (WGS) entry which is preliminary data.</text>
</comment>
<organism evidence="1 2">
    <name type="scientific">Striga asiatica</name>
    <name type="common">Asiatic witchweed</name>
    <name type="synonym">Buchnera asiatica</name>
    <dbReference type="NCBI Taxonomy" id="4170"/>
    <lineage>
        <taxon>Eukaryota</taxon>
        <taxon>Viridiplantae</taxon>
        <taxon>Streptophyta</taxon>
        <taxon>Embryophyta</taxon>
        <taxon>Tracheophyta</taxon>
        <taxon>Spermatophyta</taxon>
        <taxon>Magnoliopsida</taxon>
        <taxon>eudicotyledons</taxon>
        <taxon>Gunneridae</taxon>
        <taxon>Pentapetalae</taxon>
        <taxon>asterids</taxon>
        <taxon>lamiids</taxon>
        <taxon>Lamiales</taxon>
        <taxon>Orobanchaceae</taxon>
        <taxon>Buchnereae</taxon>
        <taxon>Striga</taxon>
    </lineage>
</organism>
<evidence type="ECO:0000313" key="2">
    <source>
        <dbReference type="Proteomes" id="UP000325081"/>
    </source>
</evidence>
<dbReference type="SUPFAM" id="SSF49503">
    <property type="entry name" value="Cupredoxins"/>
    <property type="match status" value="1"/>
</dbReference>
<gene>
    <name evidence="1" type="ORF">STAS_10969</name>
</gene>